<feature type="transmembrane region" description="Helical" evidence="2">
    <location>
        <begin position="48"/>
        <end position="70"/>
    </location>
</feature>
<keyword evidence="2" id="KW-1133">Transmembrane helix</keyword>
<reference evidence="3" key="1">
    <citation type="submission" date="2020-11" db="EMBL/GenBank/DDBJ databases">
        <authorList>
            <consortium name="DOE Joint Genome Institute"/>
            <person name="Ahrendt S."/>
            <person name="Riley R."/>
            <person name="Andreopoulos W."/>
            <person name="LaButti K."/>
            <person name="Pangilinan J."/>
            <person name="Ruiz-duenas F.J."/>
            <person name="Barrasa J.M."/>
            <person name="Sanchez-Garcia M."/>
            <person name="Camarero S."/>
            <person name="Miyauchi S."/>
            <person name="Serrano A."/>
            <person name="Linde D."/>
            <person name="Babiker R."/>
            <person name="Drula E."/>
            <person name="Ayuso-Fernandez I."/>
            <person name="Pacheco R."/>
            <person name="Padilla G."/>
            <person name="Ferreira P."/>
            <person name="Barriuso J."/>
            <person name="Kellner H."/>
            <person name="Castanera R."/>
            <person name="Alfaro M."/>
            <person name="Ramirez L."/>
            <person name="Pisabarro A.G."/>
            <person name="Kuo A."/>
            <person name="Tritt A."/>
            <person name="Lipzen A."/>
            <person name="He G."/>
            <person name="Yan M."/>
            <person name="Ng V."/>
            <person name="Cullen D."/>
            <person name="Martin F."/>
            <person name="Rosso M.-N."/>
            <person name="Henrissat B."/>
            <person name="Hibbett D."/>
            <person name="Martinez A.T."/>
            <person name="Grigoriev I.V."/>
        </authorList>
    </citation>
    <scope>NUCLEOTIDE SEQUENCE</scope>
    <source>
        <strain evidence="3">AH 44721</strain>
    </source>
</reference>
<name>A0A9P5NTU2_GYMJU</name>
<evidence type="ECO:0000313" key="4">
    <source>
        <dbReference type="Proteomes" id="UP000724874"/>
    </source>
</evidence>
<proteinExistence type="predicted"/>
<evidence type="ECO:0000313" key="3">
    <source>
        <dbReference type="EMBL" id="KAF8906465.1"/>
    </source>
</evidence>
<sequence>MSLASASSPSVSLERGNYRMRAPRPRPPPFVLPDKGPPIVQHRVNRNLALLLLALALACMSCFASAYYLFATRWDFHPASLPYPLANPTSKANVSDTARQPEKYLAYLPHSGFHNQRIAFENALVLSRILRRTLLVPPIRLGNRPIRYVEFHTLSRHHELSGKEGLSHCPRVPVYLSRPPECLQYFESSYAPWDWLVDLSPVIAKQSLFLRPNMSLAWVRAKFNLELSDMYTLADDSPYSFRFLDTPEDGTSSNAKYLKNINIADLAAVNQSFLQLGTLFGTSRLRLRNPDNMVIHQSIRRSMILINSDLTRAADRIALSFKHTYLGLHLRLGDGPFQQKVQNTTKTTWWKVLKICELERNLLIYPTTPTCSDPVSQVPLEVPVLPNLFNGKCRFQRHTGERYQSLNIPLYIATDLKGVEVNPFLSIFPKTFPCVFFLQDFLPEIAPLERIKSPYDDVNLMPFLLPFVDSLVAGKAMGFVGTEGSTFSKFVNEILWASSHTNRIQVV</sequence>
<dbReference type="EMBL" id="JADNYJ010000018">
    <property type="protein sequence ID" value="KAF8906465.1"/>
    <property type="molecule type" value="Genomic_DNA"/>
</dbReference>
<dbReference type="OrthoDB" id="1882547at2759"/>
<keyword evidence="4" id="KW-1185">Reference proteome</keyword>
<comment type="caution">
    <text evidence="3">The sequence shown here is derived from an EMBL/GenBank/DDBJ whole genome shotgun (WGS) entry which is preliminary data.</text>
</comment>
<accession>A0A9P5NTU2</accession>
<dbReference type="AlphaFoldDB" id="A0A9P5NTU2"/>
<keyword evidence="2" id="KW-0812">Transmembrane</keyword>
<dbReference type="PANTHER" id="PTHR36050">
    <property type="entry name" value="O-FUCOSYLTRANSFERASE 30"/>
    <property type="match status" value="1"/>
</dbReference>
<evidence type="ECO:0000256" key="1">
    <source>
        <dbReference type="SAM" id="MobiDB-lite"/>
    </source>
</evidence>
<protein>
    <recommendedName>
        <fullName evidence="5">O-fucosyltransferase family protein</fullName>
    </recommendedName>
</protein>
<keyword evidence="2" id="KW-0472">Membrane</keyword>
<dbReference type="Proteomes" id="UP000724874">
    <property type="component" value="Unassembled WGS sequence"/>
</dbReference>
<organism evidence="3 4">
    <name type="scientific">Gymnopilus junonius</name>
    <name type="common">Spectacular rustgill mushroom</name>
    <name type="synonym">Gymnopilus spectabilis subsp. junonius</name>
    <dbReference type="NCBI Taxonomy" id="109634"/>
    <lineage>
        <taxon>Eukaryota</taxon>
        <taxon>Fungi</taxon>
        <taxon>Dikarya</taxon>
        <taxon>Basidiomycota</taxon>
        <taxon>Agaricomycotina</taxon>
        <taxon>Agaricomycetes</taxon>
        <taxon>Agaricomycetidae</taxon>
        <taxon>Agaricales</taxon>
        <taxon>Agaricineae</taxon>
        <taxon>Hymenogastraceae</taxon>
        <taxon>Gymnopilus</taxon>
    </lineage>
</organism>
<feature type="compositionally biased region" description="Low complexity" evidence="1">
    <location>
        <begin position="1"/>
        <end position="13"/>
    </location>
</feature>
<dbReference type="CDD" id="cd11296">
    <property type="entry name" value="O-FucT_like"/>
    <property type="match status" value="1"/>
</dbReference>
<evidence type="ECO:0008006" key="5">
    <source>
        <dbReference type="Google" id="ProtNLM"/>
    </source>
</evidence>
<feature type="region of interest" description="Disordered" evidence="1">
    <location>
        <begin position="1"/>
        <end position="32"/>
    </location>
</feature>
<evidence type="ECO:0000256" key="2">
    <source>
        <dbReference type="SAM" id="Phobius"/>
    </source>
</evidence>
<dbReference type="PANTHER" id="PTHR36050:SF1">
    <property type="entry name" value="O-FUCOSYLTRANSFERASE 30"/>
    <property type="match status" value="1"/>
</dbReference>
<gene>
    <name evidence="3" type="ORF">CPB84DRAFT_1835004</name>
</gene>
<dbReference type="Gene3D" id="3.40.50.11350">
    <property type="match status" value="1"/>
</dbReference>